<feature type="transmembrane region" description="Helical" evidence="2">
    <location>
        <begin position="151"/>
        <end position="169"/>
    </location>
</feature>
<feature type="region of interest" description="Disordered" evidence="1">
    <location>
        <begin position="1"/>
        <end position="86"/>
    </location>
</feature>
<gene>
    <name evidence="3" type="ORF">R7226_08830</name>
</gene>
<feature type="compositionally biased region" description="Basic and acidic residues" evidence="1">
    <location>
        <begin position="66"/>
        <end position="79"/>
    </location>
</feature>
<evidence type="ECO:0000256" key="1">
    <source>
        <dbReference type="SAM" id="MobiDB-lite"/>
    </source>
</evidence>
<feature type="transmembrane region" description="Helical" evidence="2">
    <location>
        <begin position="175"/>
        <end position="193"/>
    </location>
</feature>
<feature type="compositionally biased region" description="Gly residues" evidence="1">
    <location>
        <begin position="13"/>
        <end position="33"/>
    </location>
</feature>
<dbReference type="EMBL" id="JAWSTH010000017">
    <property type="protein sequence ID" value="MDW5594439.1"/>
    <property type="molecule type" value="Genomic_DNA"/>
</dbReference>
<keyword evidence="2" id="KW-0812">Transmembrane</keyword>
<evidence type="ECO:0000313" key="4">
    <source>
        <dbReference type="Proteomes" id="UP001284601"/>
    </source>
</evidence>
<dbReference type="RefSeq" id="WP_318596708.1">
    <property type="nucleotide sequence ID" value="NZ_JAWSTH010000017.1"/>
</dbReference>
<organism evidence="3 4">
    <name type="scientific">Conexibacter stalactiti</name>
    <dbReference type="NCBI Taxonomy" id="1940611"/>
    <lineage>
        <taxon>Bacteria</taxon>
        <taxon>Bacillati</taxon>
        <taxon>Actinomycetota</taxon>
        <taxon>Thermoleophilia</taxon>
        <taxon>Solirubrobacterales</taxon>
        <taxon>Conexibacteraceae</taxon>
        <taxon>Conexibacter</taxon>
    </lineage>
</organism>
<sequence>MAQRSRKRQRSSGGAGAASGGLGDTPALGGGGSEADAAREDAAATGRSLPRPAADTLTPAAPPEPRPSRSERTEQRNAEVRAGLEPLAKGERPGAVTVGAAVAAALGALVLIGYATGARVGGEGSLAGALVLAAILFVAAGGMWKVQYWAVLGFEALLAFQIAVAGLSLLVASNWWAALLCVALIGLGGWLFWKLIRAMARIQMPERPTAH</sequence>
<evidence type="ECO:0000313" key="3">
    <source>
        <dbReference type="EMBL" id="MDW5594439.1"/>
    </source>
</evidence>
<name>A0ABU4HQU7_9ACTN</name>
<proteinExistence type="predicted"/>
<reference evidence="3 4" key="2">
    <citation type="submission" date="2023-10" db="EMBL/GenBank/DDBJ databases">
        <authorList>
            <person name="Han X.F."/>
        </authorList>
    </citation>
    <scope>NUCLEOTIDE SEQUENCE [LARGE SCALE GENOMIC DNA]</scope>
    <source>
        <strain evidence="3 4">KCTC 39840</strain>
    </source>
</reference>
<feature type="compositionally biased region" description="Low complexity" evidence="1">
    <location>
        <begin position="43"/>
        <end position="59"/>
    </location>
</feature>
<feature type="transmembrane region" description="Helical" evidence="2">
    <location>
        <begin position="94"/>
        <end position="114"/>
    </location>
</feature>
<feature type="compositionally biased region" description="Basic residues" evidence="1">
    <location>
        <begin position="1"/>
        <end position="10"/>
    </location>
</feature>
<dbReference type="Proteomes" id="UP001284601">
    <property type="component" value="Unassembled WGS sequence"/>
</dbReference>
<keyword evidence="2" id="KW-1133">Transmembrane helix</keyword>
<protein>
    <recommendedName>
        <fullName evidence="5">DUF4233 domain-containing protein</fullName>
    </recommendedName>
</protein>
<feature type="transmembrane region" description="Helical" evidence="2">
    <location>
        <begin position="126"/>
        <end position="144"/>
    </location>
</feature>
<accession>A0ABU4HQU7</accession>
<evidence type="ECO:0000256" key="2">
    <source>
        <dbReference type="SAM" id="Phobius"/>
    </source>
</evidence>
<keyword evidence="4" id="KW-1185">Reference proteome</keyword>
<evidence type="ECO:0008006" key="5">
    <source>
        <dbReference type="Google" id="ProtNLM"/>
    </source>
</evidence>
<keyword evidence="2" id="KW-0472">Membrane</keyword>
<reference evidence="4" key="1">
    <citation type="submission" date="2023-07" db="EMBL/GenBank/DDBJ databases">
        <title>Conexibacter stalactiti sp. nov., isolated from stalactites in a lava cave and emended description of the genus Conexibacter.</title>
        <authorList>
            <person name="Lee S.D."/>
        </authorList>
    </citation>
    <scope>NUCLEOTIDE SEQUENCE [LARGE SCALE GENOMIC DNA]</scope>
    <source>
        <strain evidence="4">KCTC 39840</strain>
    </source>
</reference>
<comment type="caution">
    <text evidence="3">The sequence shown here is derived from an EMBL/GenBank/DDBJ whole genome shotgun (WGS) entry which is preliminary data.</text>
</comment>